<keyword evidence="4" id="KW-1185">Reference proteome</keyword>
<keyword evidence="1" id="KW-0694">RNA-binding</keyword>
<accession>A0A9Q3E445</accession>
<reference evidence="3" key="1">
    <citation type="submission" date="2021-03" db="EMBL/GenBank/DDBJ databases">
        <title>Draft genome sequence of rust myrtle Austropuccinia psidii MF-1, a brazilian biotype.</title>
        <authorList>
            <person name="Quecine M.C."/>
            <person name="Pachon D.M.R."/>
            <person name="Bonatelli M.L."/>
            <person name="Correr F.H."/>
            <person name="Franceschini L.M."/>
            <person name="Leite T.F."/>
            <person name="Margarido G.R.A."/>
            <person name="Almeida C.A."/>
            <person name="Ferrarezi J.A."/>
            <person name="Labate C.A."/>
        </authorList>
    </citation>
    <scope>NUCLEOTIDE SEQUENCE</scope>
    <source>
        <strain evidence="3">MF-1</strain>
    </source>
</reference>
<dbReference type="SUPFAM" id="SSF53098">
    <property type="entry name" value="Ribonuclease H-like"/>
    <property type="match status" value="1"/>
</dbReference>
<evidence type="ECO:0000313" key="4">
    <source>
        <dbReference type="Proteomes" id="UP000765509"/>
    </source>
</evidence>
<proteinExistence type="predicted"/>
<dbReference type="GO" id="GO:0003723">
    <property type="term" value="F:RNA binding"/>
    <property type="evidence" value="ECO:0007669"/>
    <property type="project" value="UniProtKB-KW"/>
</dbReference>
<comment type="caution">
    <text evidence="3">The sequence shown here is derived from an EMBL/GenBank/DDBJ whole genome shotgun (WGS) entry which is preliminary data.</text>
</comment>
<gene>
    <name evidence="3" type="ORF">O181_054214</name>
</gene>
<dbReference type="EMBL" id="AVOT02024051">
    <property type="protein sequence ID" value="MBW0514499.1"/>
    <property type="molecule type" value="Genomic_DNA"/>
</dbReference>
<protein>
    <recommendedName>
        <fullName evidence="2">Integrase catalytic domain-containing protein</fullName>
    </recommendedName>
</protein>
<dbReference type="InterPro" id="IPR050951">
    <property type="entry name" value="Retrovirus_Pol_polyprotein"/>
</dbReference>
<dbReference type="PROSITE" id="PS50994">
    <property type="entry name" value="INTEGRASE"/>
    <property type="match status" value="1"/>
</dbReference>
<evidence type="ECO:0000256" key="1">
    <source>
        <dbReference type="ARBA" id="ARBA00022884"/>
    </source>
</evidence>
<evidence type="ECO:0000259" key="2">
    <source>
        <dbReference type="PROSITE" id="PS50994"/>
    </source>
</evidence>
<dbReference type="PANTHER" id="PTHR37984:SF5">
    <property type="entry name" value="PROTEIN NYNRIN-LIKE"/>
    <property type="match status" value="1"/>
</dbReference>
<name>A0A9Q3E445_9BASI</name>
<dbReference type="Gene3D" id="3.30.420.10">
    <property type="entry name" value="Ribonuclease H-like superfamily/Ribonuclease H"/>
    <property type="match status" value="1"/>
</dbReference>
<dbReference type="GO" id="GO:0005634">
    <property type="term" value="C:nucleus"/>
    <property type="evidence" value="ECO:0007669"/>
    <property type="project" value="UniProtKB-ARBA"/>
</dbReference>
<sequence>MFLPFHKDDTAMDTDISIWNKVMSHAGLFQNIISDRDPKFTSAFWKNLHDLFGTKFSFSKSHHPQTNDLAEIMIQTLEDMIRSFCAYRL</sequence>
<dbReference type="PANTHER" id="PTHR37984">
    <property type="entry name" value="PROTEIN CBG26694"/>
    <property type="match status" value="1"/>
</dbReference>
<dbReference type="InterPro" id="IPR001584">
    <property type="entry name" value="Integrase_cat-core"/>
</dbReference>
<evidence type="ECO:0000313" key="3">
    <source>
        <dbReference type="EMBL" id="MBW0514499.1"/>
    </source>
</evidence>
<dbReference type="InterPro" id="IPR036397">
    <property type="entry name" value="RNaseH_sf"/>
</dbReference>
<dbReference type="AlphaFoldDB" id="A0A9Q3E445"/>
<dbReference type="GO" id="GO:0015074">
    <property type="term" value="P:DNA integration"/>
    <property type="evidence" value="ECO:0007669"/>
    <property type="project" value="InterPro"/>
</dbReference>
<dbReference type="Proteomes" id="UP000765509">
    <property type="component" value="Unassembled WGS sequence"/>
</dbReference>
<organism evidence="3 4">
    <name type="scientific">Austropuccinia psidii MF-1</name>
    <dbReference type="NCBI Taxonomy" id="1389203"/>
    <lineage>
        <taxon>Eukaryota</taxon>
        <taxon>Fungi</taxon>
        <taxon>Dikarya</taxon>
        <taxon>Basidiomycota</taxon>
        <taxon>Pucciniomycotina</taxon>
        <taxon>Pucciniomycetes</taxon>
        <taxon>Pucciniales</taxon>
        <taxon>Sphaerophragmiaceae</taxon>
        <taxon>Austropuccinia</taxon>
    </lineage>
</organism>
<dbReference type="InterPro" id="IPR012337">
    <property type="entry name" value="RNaseH-like_sf"/>
</dbReference>
<feature type="domain" description="Integrase catalytic" evidence="2">
    <location>
        <begin position="1"/>
        <end position="89"/>
    </location>
</feature>